<gene>
    <name evidence="2" type="primary">dmsC_4</name>
    <name evidence="2" type="ORF">BN1804_03300</name>
</gene>
<dbReference type="GO" id="GO:0009389">
    <property type="term" value="F:dimethyl sulfoxide reductase activity"/>
    <property type="evidence" value="ECO:0007669"/>
    <property type="project" value="TreeGrafter"/>
</dbReference>
<dbReference type="EMBL" id="CVRY01000007">
    <property type="protein sequence ID" value="CRL65033.1"/>
    <property type="molecule type" value="Genomic_DNA"/>
</dbReference>
<reference evidence="3" key="1">
    <citation type="submission" date="2015-06" db="EMBL/GenBank/DDBJ databases">
        <authorList>
            <person name="Urmite Genomes"/>
        </authorList>
    </citation>
    <scope>NUCLEOTIDE SEQUENCE [LARGE SCALE GENOMIC DNA]</scope>
    <source>
        <strain evidence="3">CSUR P1867</strain>
    </source>
</reference>
<dbReference type="RefSeq" id="WP_072064976.1">
    <property type="nucleotide sequence ID" value="NZ_CVRY01000007.1"/>
</dbReference>
<feature type="transmembrane region" description="Helical" evidence="1">
    <location>
        <begin position="39"/>
        <end position="67"/>
    </location>
</feature>
<sequence length="299" mass="33934">MNEWSLLIFTFMMNATIGLALTTGLFARRLSHYLNAESYYHFMLLTLFVICGLAGLGSIASITHLGVPLNAPNAIRNVFSAWLSREVAVTAIFVGCLGLTFLWLWRTRKLSMLLLSSSILIGLFDIYCMASIYRHTSILTWMDPNTYIMFFGTMLTLGAAIFFLLIKVLQHVGSKLGIEIPQDSFPIRWKWQLWGIMAFSLIGRLLYQPFYEQYLTRTLYSQKSVTFPLSPIQVYYSIGSLRTTSWILATFAVLACGYSLVKFLTPKNQGQSTESIFALGCVIAIIADFMLRYVFYSIH</sequence>
<feature type="transmembrane region" description="Helical" evidence="1">
    <location>
        <begin position="146"/>
        <end position="169"/>
    </location>
</feature>
<feature type="transmembrane region" description="Helical" evidence="1">
    <location>
        <begin position="276"/>
        <end position="295"/>
    </location>
</feature>
<feature type="transmembrane region" description="Helical" evidence="1">
    <location>
        <begin position="6"/>
        <end position="27"/>
    </location>
</feature>
<dbReference type="Pfam" id="PF04976">
    <property type="entry name" value="DmsC"/>
    <property type="match status" value="1"/>
</dbReference>
<dbReference type="Proteomes" id="UP000183920">
    <property type="component" value="Unassembled WGS sequence"/>
</dbReference>
<name>A0A0G4QGH9_9GAMM</name>
<organism evidence="2 3">
    <name type="scientific">Proteus penneri</name>
    <dbReference type="NCBI Taxonomy" id="102862"/>
    <lineage>
        <taxon>Bacteria</taxon>
        <taxon>Pseudomonadati</taxon>
        <taxon>Pseudomonadota</taxon>
        <taxon>Gammaproteobacteria</taxon>
        <taxon>Enterobacterales</taxon>
        <taxon>Morganellaceae</taxon>
        <taxon>Proteus</taxon>
    </lineage>
</organism>
<keyword evidence="1" id="KW-0812">Transmembrane</keyword>
<evidence type="ECO:0000313" key="2">
    <source>
        <dbReference type="EMBL" id="CRL65033.1"/>
    </source>
</evidence>
<feature type="transmembrane region" description="Helical" evidence="1">
    <location>
        <begin position="87"/>
        <end position="105"/>
    </location>
</feature>
<accession>A0A0G4QGH9</accession>
<protein>
    <submittedName>
        <fullName evidence="2">Anaerobic dimethyl sulfoxide reductase chain C</fullName>
    </submittedName>
</protein>
<dbReference type="GO" id="GO:0009390">
    <property type="term" value="C:dimethyl sulfoxide reductase complex"/>
    <property type="evidence" value="ECO:0007669"/>
    <property type="project" value="TreeGrafter"/>
</dbReference>
<dbReference type="GO" id="GO:0019645">
    <property type="term" value="P:anaerobic electron transport chain"/>
    <property type="evidence" value="ECO:0007669"/>
    <property type="project" value="InterPro"/>
</dbReference>
<proteinExistence type="predicted"/>
<dbReference type="PANTHER" id="PTHR38095">
    <property type="entry name" value="ANAEROBIC DIMETHYL SULFOXIDE REDUCTASE CHAIN YNFH"/>
    <property type="match status" value="1"/>
</dbReference>
<dbReference type="AlphaFoldDB" id="A0A0G4QGH9"/>
<evidence type="ECO:0000313" key="3">
    <source>
        <dbReference type="Proteomes" id="UP000183920"/>
    </source>
</evidence>
<feature type="transmembrane region" description="Helical" evidence="1">
    <location>
        <begin position="112"/>
        <end position="134"/>
    </location>
</feature>
<dbReference type="InterPro" id="IPR007059">
    <property type="entry name" value="DmsC"/>
</dbReference>
<evidence type="ECO:0000256" key="1">
    <source>
        <dbReference type="SAM" id="Phobius"/>
    </source>
</evidence>
<dbReference type="PANTHER" id="PTHR38095:SF2">
    <property type="entry name" value="ANAEROBIC DIMETHYL SULFOXIDE REDUCTASE CHAIN C"/>
    <property type="match status" value="1"/>
</dbReference>
<feature type="transmembrane region" description="Helical" evidence="1">
    <location>
        <begin position="245"/>
        <end position="264"/>
    </location>
</feature>
<dbReference type="GO" id="GO:0005886">
    <property type="term" value="C:plasma membrane"/>
    <property type="evidence" value="ECO:0007669"/>
    <property type="project" value="TreeGrafter"/>
</dbReference>
<keyword evidence="1" id="KW-0472">Membrane</keyword>
<keyword evidence="1" id="KW-1133">Transmembrane helix</keyword>